<dbReference type="VEuPathDB" id="AmoebaDB:ACA1_010150"/>
<name>L8HBR4_ACACF</name>
<evidence type="ECO:0000256" key="2">
    <source>
        <dbReference type="SAM" id="Phobius"/>
    </source>
</evidence>
<keyword evidence="4" id="KW-1185">Reference proteome</keyword>
<keyword evidence="2" id="KW-1133">Transmembrane helix</keyword>
<evidence type="ECO:0000313" key="4">
    <source>
        <dbReference type="Proteomes" id="UP000011083"/>
    </source>
</evidence>
<evidence type="ECO:0000256" key="1">
    <source>
        <dbReference type="SAM" id="MobiDB-lite"/>
    </source>
</evidence>
<dbReference type="AlphaFoldDB" id="L8HBR4"/>
<proteinExistence type="predicted"/>
<keyword evidence="2" id="KW-0472">Membrane</keyword>
<dbReference type="GO" id="GO:0030638">
    <property type="term" value="P:polyketide metabolic process"/>
    <property type="evidence" value="ECO:0007669"/>
    <property type="project" value="InterPro"/>
</dbReference>
<accession>L8HBR4</accession>
<evidence type="ECO:0000313" key="3">
    <source>
        <dbReference type="EMBL" id="ELR22625.1"/>
    </source>
</evidence>
<dbReference type="Gene3D" id="3.10.450.50">
    <property type="match status" value="1"/>
</dbReference>
<keyword evidence="2" id="KW-0812">Transmembrane</keyword>
<gene>
    <name evidence="3" type="ORF">ACA1_010150</name>
</gene>
<protein>
    <submittedName>
        <fullName evidence="3">SnoaL family polyketide cyclase</fullName>
    </submittedName>
</protein>
<dbReference type="KEGG" id="acan:ACA1_010150"/>
<dbReference type="InterPro" id="IPR009959">
    <property type="entry name" value="Cyclase_SnoaL-like"/>
</dbReference>
<dbReference type="RefSeq" id="XP_004350449.1">
    <property type="nucleotide sequence ID" value="XM_004350399.1"/>
</dbReference>
<reference evidence="3 4" key="1">
    <citation type="journal article" date="2013" name="Genome Biol.">
        <title>Genome of Acanthamoeba castellanii highlights extensive lateral gene transfer and early evolution of tyrosine kinase signaling.</title>
        <authorList>
            <person name="Clarke M."/>
            <person name="Lohan A.J."/>
            <person name="Liu B."/>
            <person name="Lagkouvardos I."/>
            <person name="Roy S."/>
            <person name="Zafar N."/>
            <person name="Bertelli C."/>
            <person name="Schilde C."/>
            <person name="Kianianmomeni A."/>
            <person name="Burglin T.R."/>
            <person name="Frech C."/>
            <person name="Turcotte B."/>
            <person name="Kopec K.O."/>
            <person name="Synnott J.M."/>
            <person name="Choo C."/>
            <person name="Paponov I."/>
            <person name="Finkler A."/>
            <person name="Soon Heng Tan C."/>
            <person name="Hutchins A.P."/>
            <person name="Weinmeier T."/>
            <person name="Rattei T."/>
            <person name="Chu J.S."/>
            <person name="Gimenez G."/>
            <person name="Irimia M."/>
            <person name="Rigden D.J."/>
            <person name="Fitzpatrick D.A."/>
            <person name="Lorenzo-Morales J."/>
            <person name="Bateman A."/>
            <person name="Chiu C.H."/>
            <person name="Tang P."/>
            <person name="Hegemann P."/>
            <person name="Fromm H."/>
            <person name="Raoult D."/>
            <person name="Greub G."/>
            <person name="Miranda-Saavedra D."/>
            <person name="Chen N."/>
            <person name="Nash P."/>
            <person name="Ginger M.L."/>
            <person name="Horn M."/>
            <person name="Schaap P."/>
            <person name="Caler L."/>
            <person name="Loftus B."/>
        </authorList>
    </citation>
    <scope>NUCLEOTIDE SEQUENCE [LARGE SCALE GENOMIC DNA]</scope>
    <source>
        <strain evidence="3 4">Neff</strain>
    </source>
</reference>
<sequence>MEGNGGKWGSGWAWPWGGGRTPATNERTAAAGVAQLQSAAAVGGSASSQPARGWWSGYAFALGAAVGLGAALLLTSSNYVPPTPWRKERFGRGALRVPPKEEILDRFRLPLTAEDYEDVRATWKRLALARAKKDGKEAAQCFAQDCSIEDCSTGHGWRGRGGVEDYYADLFKAFPDANFETLDLFIGPQGVVQEVLLTATHKGQWQGYRASGRTFHCRLVILMPWDAQSRLFAGEKIYLDSDDVFQQQHGS</sequence>
<dbReference type="InterPro" id="IPR032710">
    <property type="entry name" value="NTF2-like_dom_sf"/>
</dbReference>
<organism evidence="3 4">
    <name type="scientific">Acanthamoeba castellanii (strain ATCC 30010 / Neff)</name>
    <dbReference type="NCBI Taxonomy" id="1257118"/>
    <lineage>
        <taxon>Eukaryota</taxon>
        <taxon>Amoebozoa</taxon>
        <taxon>Discosea</taxon>
        <taxon>Longamoebia</taxon>
        <taxon>Centramoebida</taxon>
        <taxon>Acanthamoebidae</taxon>
        <taxon>Acanthamoeba</taxon>
    </lineage>
</organism>
<feature type="region of interest" description="Disordered" evidence="1">
    <location>
        <begin position="1"/>
        <end position="24"/>
    </location>
</feature>
<feature type="transmembrane region" description="Helical" evidence="2">
    <location>
        <begin position="58"/>
        <end position="80"/>
    </location>
</feature>
<dbReference type="EMBL" id="KB007877">
    <property type="protein sequence ID" value="ELR22625.1"/>
    <property type="molecule type" value="Genomic_DNA"/>
</dbReference>
<dbReference type="Pfam" id="PF07366">
    <property type="entry name" value="SnoaL"/>
    <property type="match status" value="1"/>
</dbReference>
<dbReference type="SUPFAM" id="SSF54427">
    <property type="entry name" value="NTF2-like"/>
    <property type="match status" value="1"/>
</dbReference>
<dbReference type="GeneID" id="14923578"/>
<dbReference type="Proteomes" id="UP000011083">
    <property type="component" value="Unassembled WGS sequence"/>
</dbReference>